<dbReference type="EMBL" id="KZ819782">
    <property type="protein sequence ID" value="PWN52351.1"/>
    <property type="molecule type" value="Genomic_DNA"/>
</dbReference>
<dbReference type="Proteomes" id="UP000245626">
    <property type="component" value="Unassembled WGS sequence"/>
</dbReference>
<proteinExistence type="predicted"/>
<keyword evidence="2" id="KW-1185">Reference proteome</keyword>
<evidence type="ECO:0000313" key="2">
    <source>
        <dbReference type="Proteomes" id="UP000245626"/>
    </source>
</evidence>
<reference evidence="1 2" key="1">
    <citation type="journal article" date="2018" name="Mol. Biol. Evol.">
        <title>Broad Genomic Sampling Reveals a Smut Pathogenic Ancestry of the Fungal Clade Ustilaginomycotina.</title>
        <authorList>
            <person name="Kijpornyongpan T."/>
            <person name="Mondo S.J."/>
            <person name="Barry K."/>
            <person name="Sandor L."/>
            <person name="Lee J."/>
            <person name="Lipzen A."/>
            <person name="Pangilinan J."/>
            <person name="LaButti K."/>
            <person name="Hainaut M."/>
            <person name="Henrissat B."/>
            <person name="Grigoriev I.V."/>
            <person name="Spatafora J.W."/>
            <person name="Aime M.C."/>
        </authorList>
    </citation>
    <scope>NUCLEOTIDE SEQUENCE [LARGE SCALE GENOMIC DNA]</scope>
    <source>
        <strain evidence="1 2">SA 807</strain>
    </source>
</reference>
<accession>A0ACD0P2Y3</accession>
<sequence length="288" mass="29995">MTIRAVLIVNNHGKPRLTKFYSQLPTSRQQALIKLIYQLVSKRPDGVCNFLDAPELTPLLPPPADAVSFSGTTRRDAKGKEREKSGGSASPAPSLGNDNGLAVGGGGGGMGMGKEDELRVIYRHYATLYFVFVVDQSESELGILDLIQVFVESLDRCFENVCELDLIFHFDEVHAILCEVIQGGLVVETNINDIVSAAQTTSRARKASASASAGGGGLASFGPQAVASLAPASLNLGLPGSPGWGSGSGSASPGSGGGGIGWPSGTHVVGALHNLGKEYWSGKGRFGR</sequence>
<gene>
    <name evidence="1" type="ORF">IE53DRAFT_340777</name>
</gene>
<evidence type="ECO:0000313" key="1">
    <source>
        <dbReference type="EMBL" id="PWN52351.1"/>
    </source>
</evidence>
<organism evidence="1 2">
    <name type="scientific">Violaceomyces palustris</name>
    <dbReference type="NCBI Taxonomy" id="1673888"/>
    <lineage>
        <taxon>Eukaryota</taxon>
        <taxon>Fungi</taxon>
        <taxon>Dikarya</taxon>
        <taxon>Basidiomycota</taxon>
        <taxon>Ustilaginomycotina</taxon>
        <taxon>Ustilaginomycetes</taxon>
        <taxon>Violaceomycetales</taxon>
        <taxon>Violaceomycetaceae</taxon>
        <taxon>Violaceomyces</taxon>
    </lineage>
</organism>
<name>A0ACD0P2Y3_9BASI</name>
<protein>
    <submittedName>
        <fullName evidence="1">Uncharacterized protein</fullName>
    </submittedName>
</protein>